<feature type="transmembrane region" description="Helical" evidence="1">
    <location>
        <begin position="52"/>
        <end position="70"/>
    </location>
</feature>
<proteinExistence type="predicted"/>
<keyword evidence="1" id="KW-1133">Transmembrane helix</keyword>
<reference evidence="2 3" key="1">
    <citation type="submission" date="2020-07" db="EMBL/GenBank/DDBJ databases">
        <title>isolation of Luteimonas sp. SJ-16.</title>
        <authorList>
            <person name="Huang X.-X."/>
            <person name="Xu L."/>
            <person name="Sun J.-Q."/>
        </authorList>
    </citation>
    <scope>NUCLEOTIDE SEQUENCE [LARGE SCALE GENOMIC DNA]</scope>
    <source>
        <strain evidence="2 3">SJ-16</strain>
    </source>
</reference>
<evidence type="ECO:0000313" key="3">
    <source>
        <dbReference type="Proteomes" id="UP000589896"/>
    </source>
</evidence>
<comment type="caution">
    <text evidence="2">The sequence shown here is derived from an EMBL/GenBank/DDBJ whole genome shotgun (WGS) entry which is preliminary data.</text>
</comment>
<evidence type="ECO:0008006" key="4">
    <source>
        <dbReference type="Google" id="ProtNLM"/>
    </source>
</evidence>
<dbReference type="AlphaFoldDB" id="A0A7Z0QUC8"/>
<dbReference type="Proteomes" id="UP000589896">
    <property type="component" value="Unassembled WGS sequence"/>
</dbReference>
<keyword evidence="1" id="KW-0812">Transmembrane</keyword>
<keyword evidence="3" id="KW-1185">Reference proteome</keyword>
<name>A0A7Z0QUC8_9GAMM</name>
<dbReference type="EMBL" id="JACCJZ010000020">
    <property type="protein sequence ID" value="NYZ64199.1"/>
    <property type="molecule type" value="Genomic_DNA"/>
</dbReference>
<evidence type="ECO:0000256" key="1">
    <source>
        <dbReference type="SAM" id="Phobius"/>
    </source>
</evidence>
<keyword evidence="1" id="KW-0472">Membrane</keyword>
<evidence type="ECO:0000313" key="2">
    <source>
        <dbReference type="EMBL" id="NYZ64199.1"/>
    </source>
</evidence>
<feature type="transmembrane region" description="Helical" evidence="1">
    <location>
        <begin position="28"/>
        <end position="46"/>
    </location>
</feature>
<organism evidence="2 3">
    <name type="scientific">Luteimonas deserti</name>
    <dbReference type="NCBI Taxonomy" id="2752306"/>
    <lineage>
        <taxon>Bacteria</taxon>
        <taxon>Pseudomonadati</taxon>
        <taxon>Pseudomonadota</taxon>
        <taxon>Gammaproteobacteria</taxon>
        <taxon>Lysobacterales</taxon>
        <taxon>Lysobacteraceae</taxon>
        <taxon>Luteimonas</taxon>
    </lineage>
</organism>
<sequence>MPSSPRSGPSRTIHDAAPVRIAWTPSRLLLGALAGLTVAACVSILLSEAPLPAAAVGVLAVLAWSMRLLLTERRRKACDVVVDGQGRVFVDGERVDDPHLHWRGPLVRLDCRQGGRARMLMWWPDTLPAARRRELRLASAALVTPRTRDSMAP</sequence>
<protein>
    <recommendedName>
        <fullName evidence="4">Toxin CptA</fullName>
    </recommendedName>
</protein>
<gene>
    <name evidence="2" type="ORF">H0E82_15775</name>
</gene>
<accession>A0A7Z0QUC8</accession>